<comment type="caution">
    <text evidence="1">The sequence shown here is derived from an EMBL/GenBank/DDBJ whole genome shotgun (WGS) entry which is preliminary data.</text>
</comment>
<proteinExistence type="predicted"/>
<evidence type="ECO:0000313" key="2">
    <source>
        <dbReference type="Proteomes" id="UP001281147"/>
    </source>
</evidence>
<reference evidence="1" key="1">
    <citation type="submission" date="2023-07" db="EMBL/GenBank/DDBJ databases">
        <title>Black Yeasts Isolated from many extreme environments.</title>
        <authorList>
            <person name="Coleine C."/>
            <person name="Stajich J.E."/>
            <person name="Selbmann L."/>
        </authorList>
    </citation>
    <scope>NUCLEOTIDE SEQUENCE</scope>
    <source>
        <strain evidence="1">CCFEE 5714</strain>
    </source>
</reference>
<name>A0ACC3NQS7_9PEZI</name>
<dbReference type="EMBL" id="JAUTXU010000024">
    <property type="protein sequence ID" value="KAK3719905.1"/>
    <property type="molecule type" value="Genomic_DNA"/>
</dbReference>
<accession>A0ACC3NQS7</accession>
<organism evidence="1 2">
    <name type="scientific">Vermiconidia calcicola</name>
    <dbReference type="NCBI Taxonomy" id="1690605"/>
    <lineage>
        <taxon>Eukaryota</taxon>
        <taxon>Fungi</taxon>
        <taxon>Dikarya</taxon>
        <taxon>Ascomycota</taxon>
        <taxon>Pezizomycotina</taxon>
        <taxon>Dothideomycetes</taxon>
        <taxon>Dothideomycetidae</taxon>
        <taxon>Mycosphaerellales</taxon>
        <taxon>Extremaceae</taxon>
        <taxon>Vermiconidia</taxon>
    </lineage>
</organism>
<evidence type="ECO:0000313" key="1">
    <source>
        <dbReference type="EMBL" id="KAK3719905.1"/>
    </source>
</evidence>
<keyword evidence="2" id="KW-1185">Reference proteome</keyword>
<gene>
    <name evidence="1" type="ORF">LTR37_004028</name>
</gene>
<protein>
    <submittedName>
        <fullName evidence="1">Uncharacterized protein</fullName>
    </submittedName>
</protein>
<dbReference type="Proteomes" id="UP001281147">
    <property type="component" value="Unassembled WGS sequence"/>
</dbReference>
<sequence>MTSERPNNTPFAAEWLAFEEQTGGRFVCHGTVHEIREQFSGQLSQLNFMLPHPSDNVSSEDHRTSQGVLVRVYRPKDAASGLPVGLYIHSGGWVCGSYIAEDHLIRQIAQSVPCVLVSVEYRLAPENPFPAALEDCSSAYRWVAESARQLGGNASKLFLIGGSAGGNLSLTTALKVLDDGDPLNRPIGVFALCPAVAALAAVDELPEELKQYEHPDAYEGTAMIDKAAVVTCENAYVGSSNPSDPLISPIFHPKLSQLPYVYLTTSNKDPLNDDALMFQHKLKAEGVQHTLNEYDGYPHFFHLLPHLEMSLKFMADVTLAIRERCS</sequence>